<evidence type="ECO:0000256" key="1">
    <source>
        <dbReference type="ARBA" id="ARBA00004196"/>
    </source>
</evidence>
<accession>A0ABR9JLB4</accession>
<feature type="signal peptide" evidence="5">
    <location>
        <begin position="1"/>
        <end position="19"/>
    </location>
</feature>
<comment type="subcellular location">
    <subcellularLocation>
        <location evidence="1">Cell envelope</location>
    </subcellularLocation>
</comment>
<dbReference type="InterPro" id="IPR039424">
    <property type="entry name" value="SBP_5"/>
</dbReference>
<dbReference type="RefSeq" id="WP_192758118.1">
    <property type="nucleotide sequence ID" value="NZ_JADBDZ010000001.1"/>
</dbReference>
<feature type="domain" description="Solute-binding protein family 5" evidence="6">
    <location>
        <begin position="77"/>
        <end position="419"/>
    </location>
</feature>
<comment type="similarity">
    <text evidence="2">Belongs to the bacterial solute-binding protein 5 family.</text>
</comment>
<dbReference type="SUPFAM" id="SSF53850">
    <property type="entry name" value="Periplasmic binding protein-like II"/>
    <property type="match status" value="1"/>
</dbReference>
<dbReference type="Gene3D" id="3.10.105.10">
    <property type="entry name" value="Dipeptide-binding Protein, Domain 3"/>
    <property type="match status" value="1"/>
</dbReference>
<gene>
    <name evidence="7" type="ORF">H4W34_001046</name>
</gene>
<dbReference type="InterPro" id="IPR000914">
    <property type="entry name" value="SBP_5_dom"/>
</dbReference>
<organism evidence="7 8">
    <name type="scientific">Actinomadura algeriensis</name>
    <dbReference type="NCBI Taxonomy" id="1679523"/>
    <lineage>
        <taxon>Bacteria</taxon>
        <taxon>Bacillati</taxon>
        <taxon>Actinomycetota</taxon>
        <taxon>Actinomycetes</taxon>
        <taxon>Streptosporangiales</taxon>
        <taxon>Thermomonosporaceae</taxon>
        <taxon>Actinomadura</taxon>
    </lineage>
</organism>
<evidence type="ECO:0000256" key="2">
    <source>
        <dbReference type="ARBA" id="ARBA00005695"/>
    </source>
</evidence>
<sequence length="510" mass="55257">MKKITRGVAALAACATAAAALTACGGSGGEGGSSDSLTVATMTLPQSLDPKDAAGSAMPFFQAAYDTLVKREPDGTYSPMLATEWKYDDDRTELTLTLRGDVKFDDGTPFDASAVKANMERFAKGGGGMAKTLADVEKIEVADATHAVLHLKQPNPAMLFYLSDAAGLMANPAKFDAAGDPLKTKPDGTGPYDLDSGKTAIGTKWVYTADTGYWGTKLPYKELTFRYFDNETAIVNGLKTGQVNAAVLQTANAQARIEKDPAVETQKQEFDFQGILLFDRGGEITPALAEPKVRQALNHAIDRKTMLAKIQQGRGEVTNQVFGTESVAFQEELDSYYSYDPAKAKRLLEEAGYADGFELKLPRISAIVPDALASSLQTYFKAIGVELTWDDMDQSAVRRIFTDREYSGMVMNMGQSANDWVAIGELVLPGTFNFFGTTDETVQKLLPQISGVAAKDAEAQLHELNRHLVEEAWFVPFYRLSYLHVSDGSVTIEPQSGMALPSIYNYAPAE</sequence>
<dbReference type="InterPro" id="IPR030678">
    <property type="entry name" value="Peptide/Ni-bd"/>
</dbReference>
<dbReference type="PROSITE" id="PS51257">
    <property type="entry name" value="PROKAR_LIPOPROTEIN"/>
    <property type="match status" value="1"/>
</dbReference>
<evidence type="ECO:0000256" key="3">
    <source>
        <dbReference type="ARBA" id="ARBA00022448"/>
    </source>
</evidence>
<protein>
    <submittedName>
        <fullName evidence="7">Peptide/nickel transport system substrate-binding protein</fullName>
    </submittedName>
</protein>
<comment type="caution">
    <text evidence="7">The sequence shown here is derived from an EMBL/GenBank/DDBJ whole genome shotgun (WGS) entry which is preliminary data.</text>
</comment>
<dbReference type="PIRSF" id="PIRSF002741">
    <property type="entry name" value="MppA"/>
    <property type="match status" value="1"/>
</dbReference>
<feature type="chain" id="PRO_5046736831" evidence="5">
    <location>
        <begin position="20"/>
        <end position="510"/>
    </location>
</feature>
<dbReference type="Pfam" id="PF00496">
    <property type="entry name" value="SBP_bac_5"/>
    <property type="match status" value="1"/>
</dbReference>
<proteinExistence type="inferred from homology"/>
<dbReference type="EMBL" id="JADBDZ010000001">
    <property type="protein sequence ID" value="MBE1531213.1"/>
    <property type="molecule type" value="Genomic_DNA"/>
</dbReference>
<keyword evidence="4 5" id="KW-0732">Signal</keyword>
<evidence type="ECO:0000256" key="4">
    <source>
        <dbReference type="ARBA" id="ARBA00022729"/>
    </source>
</evidence>
<keyword evidence="3" id="KW-0813">Transport</keyword>
<evidence type="ECO:0000313" key="7">
    <source>
        <dbReference type="EMBL" id="MBE1531213.1"/>
    </source>
</evidence>
<evidence type="ECO:0000256" key="5">
    <source>
        <dbReference type="SAM" id="SignalP"/>
    </source>
</evidence>
<dbReference type="PANTHER" id="PTHR30290">
    <property type="entry name" value="PERIPLASMIC BINDING COMPONENT OF ABC TRANSPORTER"/>
    <property type="match status" value="1"/>
</dbReference>
<keyword evidence="8" id="KW-1185">Reference proteome</keyword>
<evidence type="ECO:0000259" key="6">
    <source>
        <dbReference type="Pfam" id="PF00496"/>
    </source>
</evidence>
<evidence type="ECO:0000313" key="8">
    <source>
        <dbReference type="Proteomes" id="UP000627838"/>
    </source>
</evidence>
<dbReference type="PANTHER" id="PTHR30290:SF10">
    <property type="entry name" value="PERIPLASMIC OLIGOPEPTIDE-BINDING PROTEIN-RELATED"/>
    <property type="match status" value="1"/>
</dbReference>
<name>A0ABR9JLB4_9ACTN</name>
<reference evidence="7 8" key="1">
    <citation type="submission" date="2020-10" db="EMBL/GenBank/DDBJ databases">
        <title>Sequencing the genomes of 1000 actinobacteria strains.</title>
        <authorList>
            <person name="Klenk H.-P."/>
        </authorList>
    </citation>
    <scope>NUCLEOTIDE SEQUENCE [LARGE SCALE GENOMIC DNA]</scope>
    <source>
        <strain evidence="7 8">DSM 46744</strain>
    </source>
</reference>
<dbReference type="Gene3D" id="3.40.190.10">
    <property type="entry name" value="Periplasmic binding protein-like II"/>
    <property type="match status" value="1"/>
</dbReference>
<dbReference type="Proteomes" id="UP000627838">
    <property type="component" value="Unassembled WGS sequence"/>
</dbReference>